<proteinExistence type="predicted"/>
<comment type="caution">
    <text evidence="1">The sequence shown here is derived from an EMBL/GenBank/DDBJ whole genome shotgun (WGS) entry which is preliminary data.</text>
</comment>
<evidence type="ECO:0000313" key="2">
    <source>
        <dbReference type="Proteomes" id="UP001060085"/>
    </source>
</evidence>
<keyword evidence="2" id="KW-1185">Reference proteome</keyword>
<protein>
    <submittedName>
        <fullName evidence="1">Uncharacterized protein</fullName>
    </submittedName>
</protein>
<reference evidence="2" key="1">
    <citation type="journal article" date="2023" name="Nat. Plants">
        <title>Single-cell RNA sequencing provides a high-resolution roadmap for understanding the multicellular compartmentation of specialized metabolism.</title>
        <authorList>
            <person name="Sun S."/>
            <person name="Shen X."/>
            <person name="Li Y."/>
            <person name="Li Y."/>
            <person name="Wang S."/>
            <person name="Li R."/>
            <person name="Zhang H."/>
            <person name="Shen G."/>
            <person name="Guo B."/>
            <person name="Wei J."/>
            <person name="Xu J."/>
            <person name="St-Pierre B."/>
            <person name="Chen S."/>
            <person name="Sun C."/>
        </authorList>
    </citation>
    <scope>NUCLEOTIDE SEQUENCE [LARGE SCALE GENOMIC DNA]</scope>
</reference>
<evidence type="ECO:0000313" key="1">
    <source>
        <dbReference type="EMBL" id="KAI5661241.1"/>
    </source>
</evidence>
<name>A0ACC0AKJ4_CATRO</name>
<accession>A0ACC0AKJ4</accession>
<sequence length="147" mass="16335">MAVFKITFALICLMTIALFPSSFAQNSIKVYLDAHNAGRTQVGVGPMKWDNHLATYAFNYANKQKHNCPKLFSLALICIMSLALFPSSFAQNSMKDYLDAHNAARAQVNAGPMTWYNWLEAYALDYANKHKGRCPNLVHSGGPMAKT</sequence>
<dbReference type="Proteomes" id="UP001060085">
    <property type="component" value="Linkage Group LG05"/>
</dbReference>
<gene>
    <name evidence="1" type="ORF">M9H77_20564</name>
</gene>
<organism evidence="1 2">
    <name type="scientific">Catharanthus roseus</name>
    <name type="common">Madagascar periwinkle</name>
    <name type="synonym">Vinca rosea</name>
    <dbReference type="NCBI Taxonomy" id="4058"/>
    <lineage>
        <taxon>Eukaryota</taxon>
        <taxon>Viridiplantae</taxon>
        <taxon>Streptophyta</taxon>
        <taxon>Embryophyta</taxon>
        <taxon>Tracheophyta</taxon>
        <taxon>Spermatophyta</taxon>
        <taxon>Magnoliopsida</taxon>
        <taxon>eudicotyledons</taxon>
        <taxon>Gunneridae</taxon>
        <taxon>Pentapetalae</taxon>
        <taxon>asterids</taxon>
        <taxon>lamiids</taxon>
        <taxon>Gentianales</taxon>
        <taxon>Apocynaceae</taxon>
        <taxon>Rauvolfioideae</taxon>
        <taxon>Vinceae</taxon>
        <taxon>Catharanthinae</taxon>
        <taxon>Catharanthus</taxon>
    </lineage>
</organism>
<dbReference type="EMBL" id="CM044705">
    <property type="protein sequence ID" value="KAI5661241.1"/>
    <property type="molecule type" value="Genomic_DNA"/>
</dbReference>